<dbReference type="GO" id="GO:0003700">
    <property type="term" value="F:DNA-binding transcription factor activity"/>
    <property type="evidence" value="ECO:0007669"/>
    <property type="project" value="TreeGrafter"/>
</dbReference>
<sequence length="263" mass="28697">MAEGSADKYRAPALDKGLDILELLAASPVGLTQADIAKGLGRGANEIYRMLDTLVRRSYVVRAEDDKYMLSLRLLVLANMHPPRRRLLDIADPPMRHAAQKAEQSVHLALWEDGDIVIASSFSAPGNWRLSLRPGSQIGLYNTGSGLVLAAFQDENMRGRMLREHTLVGGEELMPEPAFLKILQETRELGHACEPSRHTVGVVNISFPILDPFGHAVAALTCPYLERIDAYAAPPLETVTGIMGETAARISQQLNGTLPEAPE</sequence>
<evidence type="ECO:0000313" key="6">
    <source>
        <dbReference type="EMBL" id="MBA4612914.1"/>
    </source>
</evidence>
<organism evidence="6 7">
    <name type="scientific">Stappia taiwanensis</name>
    <dbReference type="NCBI Taxonomy" id="992267"/>
    <lineage>
        <taxon>Bacteria</taxon>
        <taxon>Pseudomonadati</taxon>
        <taxon>Pseudomonadota</taxon>
        <taxon>Alphaproteobacteria</taxon>
        <taxon>Hyphomicrobiales</taxon>
        <taxon>Stappiaceae</taxon>
        <taxon>Stappia</taxon>
    </lineage>
</organism>
<evidence type="ECO:0000259" key="4">
    <source>
        <dbReference type="PROSITE" id="PS51077"/>
    </source>
</evidence>
<comment type="caution">
    <text evidence="6">The sequence shown here is derived from an EMBL/GenBank/DDBJ whole genome shotgun (WGS) entry which is preliminary data.</text>
</comment>
<dbReference type="Pfam" id="PF09339">
    <property type="entry name" value="HTH_IclR"/>
    <property type="match status" value="1"/>
</dbReference>
<name>A0A838Y108_9HYPH</name>
<keyword evidence="7" id="KW-1185">Reference proteome</keyword>
<proteinExistence type="predicted"/>
<dbReference type="Gene3D" id="3.30.450.40">
    <property type="match status" value="1"/>
</dbReference>
<protein>
    <submittedName>
        <fullName evidence="6">IclR family transcriptional regulator</fullName>
    </submittedName>
</protein>
<dbReference type="EMBL" id="JACEON010000014">
    <property type="protein sequence ID" value="MBA4612914.1"/>
    <property type="molecule type" value="Genomic_DNA"/>
</dbReference>
<keyword evidence="2" id="KW-0238">DNA-binding</keyword>
<keyword evidence="1" id="KW-0805">Transcription regulation</keyword>
<dbReference type="PANTHER" id="PTHR30136">
    <property type="entry name" value="HELIX-TURN-HELIX TRANSCRIPTIONAL REGULATOR, ICLR FAMILY"/>
    <property type="match status" value="1"/>
</dbReference>
<dbReference type="GO" id="GO:0045892">
    <property type="term" value="P:negative regulation of DNA-templated transcription"/>
    <property type="evidence" value="ECO:0007669"/>
    <property type="project" value="TreeGrafter"/>
</dbReference>
<dbReference type="InterPro" id="IPR029016">
    <property type="entry name" value="GAF-like_dom_sf"/>
</dbReference>
<gene>
    <name evidence="6" type="ORF">H1W37_14720</name>
</gene>
<feature type="domain" description="IclR-ED" evidence="5">
    <location>
        <begin position="73"/>
        <end position="256"/>
    </location>
</feature>
<reference evidence="6 7" key="2">
    <citation type="submission" date="2020-08" db="EMBL/GenBank/DDBJ databases">
        <title>Stappia taiwanensis sp. nov., isolated from a coastal thermal spring.</title>
        <authorList>
            <person name="Kampfer P."/>
        </authorList>
    </citation>
    <scope>NUCLEOTIDE SEQUENCE [LARGE SCALE GENOMIC DNA]</scope>
    <source>
        <strain evidence="6 7">DSM 23284</strain>
    </source>
</reference>
<dbReference type="SUPFAM" id="SSF55781">
    <property type="entry name" value="GAF domain-like"/>
    <property type="match status" value="1"/>
</dbReference>
<dbReference type="InterPro" id="IPR036390">
    <property type="entry name" value="WH_DNA-bd_sf"/>
</dbReference>
<dbReference type="PANTHER" id="PTHR30136:SF7">
    <property type="entry name" value="HTH-TYPE TRANSCRIPTIONAL REGULATOR KDGR-RELATED"/>
    <property type="match status" value="1"/>
</dbReference>
<dbReference type="PROSITE" id="PS51078">
    <property type="entry name" value="ICLR_ED"/>
    <property type="match status" value="1"/>
</dbReference>
<dbReference type="SMART" id="SM00346">
    <property type="entry name" value="HTH_ICLR"/>
    <property type="match status" value="1"/>
</dbReference>
<keyword evidence="3" id="KW-0804">Transcription</keyword>
<dbReference type="Gene3D" id="1.10.10.10">
    <property type="entry name" value="Winged helix-like DNA-binding domain superfamily/Winged helix DNA-binding domain"/>
    <property type="match status" value="1"/>
</dbReference>
<evidence type="ECO:0000313" key="7">
    <source>
        <dbReference type="Proteomes" id="UP000559404"/>
    </source>
</evidence>
<reference evidence="6 7" key="1">
    <citation type="submission" date="2020-07" db="EMBL/GenBank/DDBJ databases">
        <authorList>
            <person name="Li M."/>
        </authorList>
    </citation>
    <scope>NUCLEOTIDE SEQUENCE [LARGE SCALE GENOMIC DNA]</scope>
    <source>
        <strain evidence="6 7">DSM 23284</strain>
    </source>
</reference>
<evidence type="ECO:0000256" key="2">
    <source>
        <dbReference type="ARBA" id="ARBA00023125"/>
    </source>
</evidence>
<dbReference type="InterPro" id="IPR050707">
    <property type="entry name" value="HTH_MetabolicPath_Reg"/>
</dbReference>
<dbReference type="InterPro" id="IPR005471">
    <property type="entry name" value="Tscrpt_reg_IclR_N"/>
</dbReference>
<evidence type="ECO:0000256" key="3">
    <source>
        <dbReference type="ARBA" id="ARBA00023163"/>
    </source>
</evidence>
<dbReference type="InterPro" id="IPR036388">
    <property type="entry name" value="WH-like_DNA-bd_sf"/>
</dbReference>
<dbReference type="SUPFAM" id="SSF46785">
    <property type="entry name" value="Winged helix' DNA-binding domain"/>
    <property type="match status" value="1"/>
</dbReference>
<dbReference type="AlphaFoldDB" id="A0A838Y108"/>
<evidence type="ECO:0000259" key="5">
    <source>
        <dbReference type="PROSITE" id="PS51078"/>
    </source>
</evidence>
<feature type="domain" description="HTH iclR-type" evidence="4">
    <location>
        <begin position="11"/>
        <end position="72"/>
    </location>
</feature>
<evidence type="ECO:0000256" key="1">
    <source>
        <dbReference type="ARBA" id="ARBA00023015"/>
    </source>
</evidence>
<dbReference type="Pfam" id="PF01614">
    <property type="entry name" value="IclR_C"/>
    <property type="match status" value="1"/>
</dbReference>
<dbReference type="Proteomes" id="UP000559404">
    <property type="component" value="Unassembled WGS sequence"/>
</dbReference>
<dbReference type="PROSITE" id="PS51077">
    <property type="entry name" value="HTH_ICLR"/>
    <property type="match status" value="1"/>
</dbReference>
<dbReference type="InterPro" id="IPR014757">
    <property type="entry name" value="Tscrpt_reg_IclR_C"/>
</dbReference>
<accession>A0A838Y108</accession>
<dbReference type="GO" id="GO:0003677">
    <property type="term" value="F:DNA binding"/>
    <property type="evidence" value="ECO:0007669"/>
    <property type="project" value="UniProtKB-KW"/>
</dbReference>
<dbReference type="RefSeq" id="WP_181761110.1">
    <property type="nucleotide sequence ID" value="NZ_BMCR01000011.1"/>
</dbReference>